<dbReference type="GO" id="GO:0016787">
    <property type="term" value="F:hydrolase activity"/>
    <property type="evidence" value="ECO:0007669"/>
    <property type="project" value="UniProtKB-KW"/>
</dbReference>
<dbReference type="InterPro" id="IPR006693">
    <property type="entry name" value="AB_hydrolase_lipase"/>
</dbReference>
<protein>
    <submittedName>
        <fullName evidence="4">Alpha/beta-hydrolase</fullName>
    </submittedName>
</protein>
<dbReference type="OMA" id="DPRFWAW"/>
<keyword evidence="2" id="KW-0472">Membrane</keyword>
<name>A0A066WQJ7_TILAU</name>
<dbReference type="GO" id="GO:0006629">
    <property type="term" value="P:lipid metabolic process"/>
    <property type="evidence" value="ECO:0007669"/>
    <property type="project" value="InterPro"/>
</dbReference>
<dbReference type="InterPro" id="IPR029058">
    <property type="entry name" value="AB_hydrolase_fold"/>
</dbReference>
<feature type="region of interest" description="Disordered" evidence="1">
    <location>
        <begin position="67"/>
        <end position="111"/>
    </location>
</feature>
<dbReference type="AlphaFoldDB" id="A0A066WQJ7"/>
<comment type="caution">
    <text evidence="4">The sequence shown here is derived from an EMBL/GenBank/DDBJ whole genome shotgun (WGS) entry which is preliminary data.</text>
</comment>
<organism evidence="4 5">
    <name type="scientific">Tilletiaria anomala (strain ATCC 24038 / CBS 436.72 / UBC 951)</name>
    <dbReference type="NCBI Taxonomy" id="1037660"/>
    <lineage>
        <taxon>Eukaryota</taxon>
        <taxon>Fungi</taxon>
        <taxon>Dikarya</taxon>
        <taxon>Basidiomycota</taxon>
        <taxon>Ustilaginomycotina</taxon>
        <taxon>Exobasidiomycetes</taxon>
        <taxon>Georgefischeriales</taxon>
        <taxon>Tilletiariaceae</taxon>
        <taxon>Tilletiaria</taxon>
    </lineage>
</organism>
<dbReference type="GeneID" id="25261631"/>
<dbReference type="Pfam" id="PF04083">
    <property type="entry name" value="Abhydro_lipase"/>
    <property type="match status" value="1"/>
</dbReference>
<feature type="domain" description="Partial AB-hydrolase lipase" evidence="3">
    <location>
        <begin position="203"/>
        <end position="261"/>
    </location>
</feature>
<accession>A0A066WQJ7</accession>
<proteinExistence type="predicted"/>
<evidence type="ECO:0000313" key="5">
    <source>
        <dbReference type="Proteomes" id="UP000027361"/>
    </source>
</evidence>
<gene>
    <name evidence="4" type="ORF">K437DRAFT_150645</name>
</gene>
<dbReference type="PANTHER" id="PTHR11005">
    <property type="entry name" value="LYSOSOMAL ACID LIPASE-RELATED"/>
    <property type="match status" value="1"/>
</dbReference>
<keyword evidence="4" id="KW-0378">Hydrolase</keyword>
<feature type="region of interest" description="Disordered" evidence="1">
    <location>
        <begin position="1"/>
        <end position="55"/>
    </location>
</feature>
<feature type="transmembrane region" description="Helical" evidence="2">
    <location>
        <begin position="152"/>
        <end position="174"/>
    </location>
</feature>
<evidence type="ECO:0000256" key="2">
    <source>
        <dbReference type="SAM" id="Phobius"/>
    </source>
</evidence>
<evidence type="ECO:0000313" key="4">
    <source>
        <dbReference type="EMBL" id="KDN52890.1"/>
    </source>
</evidence>
<dbReference type="STRING" id="1037660.A0A066WQJ7"/>
<sequence length="576" mass="65696">MSYIDYAARSQSGTRVRDDDEAEAGSQQHQQPQYHADPFADQHVAGDAGGRALRGRGHDFSVERIHTEGDDLGNYHPYRGEGGLPSSTASPRPSHQANGLQREPSHQEPFFDPTFEDYTHEAPLEMPFFDHVVQDYGNFGTLSKLRVQFGQFISFLLTLGALGLVVIASFAHYLNPFARSPPRAKADREYERRVTGERGSGRVQYYAEYWGYRCDEHEVITEGGWILKVHRISDPRRPGGAGYPVVLQHGILCNSSHFIMNEERSLAFWLVDQGYDVWLPNIRANYNAGHTEFSRSDPRFWAWGLKELAFDLRDVVEFICEATAHPRLAYVGHSQGSGSMYLALSPGICPELGDRLSVFVALGPSVYAGPVLRRFPFSLIRKFRSRKWWSFVFGIKQFIPAIALVQRVLPSFIFGHLAYVMFSYMFGFHMRLTPKRQIPKVFRSLPVPTSSELLYWYMAAWAARGCIFDPRMQEPWFPRSFPPHSMYYGTIDLLVLGKPLAQRLQRHEHNVDIVHCVELDGYEHLDFMFSHDAWRVVFPGIKDSIESTIDPEDRAPAMREVDAPVATTGRRSRRGI</sequence>
<dbReference type="InParanoid" id="A0A066WQJ7"/>
<keyword evidence="2" id="KW-0812">Transmembrane</keyword>
<dbReference type="EMBL" id="JMSN01000006">
    <property type="protein sequence ID" value="KDN52890.1"/>
    <property type="molecule type" value="Genomic_DNA"/>
</dbReference>
<dbReference type="RefSeq" id="XP_013245729.1">
    <property type="nucleotide sequence ID" value="XM_013390275.1"/>
</dbReference>
<dbReference type="OrthoDB" id="9974421at2759"/>
<dbReference type="SUPFAM" id="SSF53474">
    <property type="entry name" value="alpha/beta-Hydrolases"/>
    <property type="match status" value="1"/>
</dbReference>
<evidence type="ECO:0000256" key="1">
    <source>
        <dbReference type="SAM" id="MobiDB-lite"/>
    </source>
</evidence>
<dbReference type="Gene3D" id="3.40.50.1820">
    <property type="entry name" value="alpha/beta hydrolase"/>
    <property type="match status" value="1"/>
</dbReference>
<dbReference type="Proteomes" id="UP000027361">
    <property type="component" value="Unassembled WGS sequence"/>
</dbReference>
<feature type="compositionally biased region" description="Polar residues" evidence="1">
    <location>
        <begin position="85"/>
        <end position="99"/>
    </location>
</feature>
<feature type="transmembrane region" description="Helical" evidence="2">
    <location>
        <begin position="412"/>
        <end position="430"/>
    </location>
</feature>
<evidence type="ECO:0000259" key="3">
    <source>
        <dbReference type="Pfam" id="PF04083"/>
    </source>
</evidence>
<reference evidence="4 5" key="1">
    <citation type="submission" date="2014-05" db="EMBL/GenBank/DDBJ databases">
        <title>Draft genome sequence of a rare smut relative, Tilletiaria anomala UBC 951.</title>
        <authorList>
            <consortium name="DOE Joint Genome Institute"/>
            <person name="Toome M."/>
            <person name="Kuo A."/>
            <person name="Henrissat B."/>
            <person name="Lipzen A."/>
            <person name="Tritt A."/>
            <person name="Yoshinaga Y."/>
            <person name="Zane M."/>
            <person name="Barry K."/>
            <person name="Grigoriev I.V."/>
            <person name="Spatafora J.W."/>
            <person name="Aimea M.C."/>
        </authorList>
    </citation>
    <scope>NUCLEOTIDE SEQUENCE [LARGE SCALE GENOMIC DNA]</scope>
    <source>
        <strain evidence="4 5">UBC 951</strain>
    </source>
</reference>
<dbReference type="HOGENOM" id="CLU_023807_0_0_1"/>
<keyword evidence="5" id="KW-1185">Reference proteome</keyword>
<dbReference type="FunCoup" id="A0A066WQJ7">
    <property type="interactions" value="35"/>
</dbReference>
<keyword evidence="2" id="KW-1133">Transmembrane helix</keyword>